<sequence length="253" mass="29482">MAKNKKKSFWKRITSSLFSKKQSQVENSARKKVPQNFHIEWKNASAKWSQFLLTKQVTQGLVVERSGYKLHKTNEKLFRLEGADFSILLATGNTLYPGKDGKISGILFVDEGNLNLAIQSDHNKLESFLSRLDLPKADMEFQWKMETTNDWRVILEWEKFWKEQLILQLSANTMALAILSIGEELKQFFESNATERQISLVRDEFFYVNHGKTGRSYSPHGKNKNIFEFGKAMTEFSEKIEFISNKREKEHET</sequence>
<protein>
    <submittedName>
        <fullName evidence="1">Uncharacterized protein</fullName>
    </submittedName>
</protein>
<gene>
    <name evidence="1" type="ORF">EHQ58_13830</name>
</gene>
<dbReference type="AlphaFoldDB" id="A0A4R9K0B4"/>
<dbReference type="NCBIfam" id="NF047553">
    <property type="entry name" value="LBBP_01157_fam"/>
    <property type="match status" value="1"/>
</dbReference>
<comment type="caution">
    <text evidence="1">The sequence shown here is derived from an EMBL/GenBank/DDBJ whole genome shotgun (WGS) entry which is preliminary data.</text>
</comment>
<dbReference type="Proteomes" id="UP000297693">
    <property type="component" value="Unassembled WGS sequence"/>
</dbReference>
<proteinExistence type="predicted"/>
<dbReference type="NCBIfam" id="NF047557">
    <property type="entry name" value="LIC_11826_fam"/>
    <property type="match status" value="1"/>
</dbReference>
<keyword evidence="2" id="KW-1185">Reference proteome</keyword>
<accession>A0A4R9K0B4</accession>
<reference evidence="1" key="1">
    <citation type="journal article" date="2019" name="PLoS Negl. Trop. Dis.">
        <title>Revisiting the worldwide diversity of Leptospira species in the environment.</title>
        <authorList>
            <person name="Vincent A.T."/>
            <person name="Schiettekatte O."/>
            <person name="Bourhy P."/>
            <person name="Veyrier F.J."/>
            <person name="Picardeau M."/>
        </authorList>
    </citation>
    <scope>NUCLEOTIDE SEQUENCE [LARGE SCALE GENOMIC DNA]</scope>
    <source>
        <strain evidence="1">201702476</strain>
    </source>
</reference>
<organism evidence="1 2">
    <name type="scientific">Leptospira ognonensis</name>
    <dbReference type="NCBI Taxonomy" id="2484945"/>
    <lineage>
        <taxon>Bacteria</taxon>
        <taxon>Pseudomonadati</taxon>
        <taxon>Spirochaetota</taxon>
        <taxon>Spirochaetia</taxon>
        <taxon>Leptospirales</taxon>
        <taxon>Leptospiraceae</taxon>
        <taxon>Leptospira</taxon>
    </lineage>
</organism>
<name>A0A4R9K0B4_9LEPT</name>
<dbReference type="RefSeq" id="WP_135624490.1">
    <property type="nucleotide sequence ID" value="NZ_RQGD01000035.1"/>
</dbReference>
<dbReference type="OrthoDB" id="340090at2"/>
<dbReference type="EMBL" id="RQGD01000035">
    <property type="protein sequence ID" value="TGL57368.1"/>
    <property type="molecule type" value="Genomic_DNA"/>
</dbReference>
<evidence type="ECO:0000313" key="2">
    <source>
        <dbReference type="Proteomes" id="UP000297693"/>
    </source>
</evidence>
<evidence type="ECO:0000313" key="1">
    <source>
        <dbReference type="EMBL" id="TGL57368.1"/>
    </source>
</evidence>